<feature type="signal peptide" evidence="1">
    <location>
        <begin position="1"/>
        <end position="19"/>
    </location>
</feature>
<organism evidence="2 3">
    <name type="scientific">Roseomonas nitratireducens</name>
    <dbReference type="NCBI Taxonomy" id="2820810"/>
    <lineage>
        <taxon>Bacteria</taxon>
        <taxon>Pseudomonadati</taxon>
        <taxon>Pseudomonadota</taxon>
        <taxon>Alphaproteobacteria</taxon>
        <taxon>Acetobacterales</taxon>
        <taxon>Roseomonadaceae</taxon>
        <taxon>Roseomonas</taxon>
    </lineage>
</organism>
<evidence type="ECO:0000256" key="1">
    <source>
        <dbReference type="SAM" id="SignalP"/>
    </source>
</evidence>
<keyword evidence="3" id="KW-1185">Reference proteome</keyword>
<sequence length="194" mass="20371">MRIPALCLAALLLLSGCSAPDYTAARDWARTASIAVDHPSAAAQATSRDGAEAMRDALSLTLAAIARMADDGVLPYPEDPFVALAARATAADARGGEAVASLGRTLRRATRSNWRAPQVRYAIRTMDPDVQALAAALVRVAGEETAYAALVRRIATDHATMAARAGDLTEDEMGRSLRAAEDSLRRGVAAMPRG</sequence>
<feature type="chain" id="PRO_5045323723" description="Lipoprotein" evidence="1">
    <location>
        <begin position="20"/>
        <end position="194"/>
    </location>
</feature>
<reference evidence="2 3" key="1">
    <citation type="submission" date="2021-03" db="EMBL/GenBank/DDBJ databases">
        <authorList>
            <person name="So Y."/>
        </authorList>
    </citation>
    <scope>NUCLEOTIDE SEQUENCE [LARGE SCALE GENOMIC DNA]</scope>
    <source>
        <strain evidence="2 3">PWR1</strain>
    </source>
</reference>
<comment type="caution">
    <text evidence="2">The sequence shown here is derived from an EMBL/GenBank/DDBJ whole genome shotgun (WGS) entry which is preliminary data.</text>
</comment>
<name>A0ABS4ARR5_9PROT</name>
<protein>
    <recommendedName>
        <fullName evidence="4">Lipoprotein</fullName>
    </recommendedName>
</protein>
<accession>A0ABS4ARR5</accession>
<evidence type="ECO:0008006" key="4">
    <source>
        <dbReference type="Google" id="ProtNLM"/>
    </source>
</evidence>
<proteinExistence type="predicted"/>
<keyword evidence="1" id="KW-0732">Signal</keyword>
<dbReference type="PROSITE" id="PS51257">
    <property type="entry name" value="PROKAR_LIPOPROTEIN"/>
    <property type="match status" value="1"/>
</dbReference>
<dbReference type="Proteomes" id="UP000680815">
    <property type="component" value="Unassembled WGS sequence"/>
</dbReference>
<gene>
    <name evidence="2" type="ORF">J5Y09_08980</name>
</gene>
<evidence type="ECO:0000313" key="3">
    <source>
        <dbReference type="Proteomes" id="UP000680815"/>
    </source>
</evidence>
<dbReference type="EMBL" id="JAGIYZ010000007">
    <property type="protein sequence ID" value="MBP0464042.1"/>
    <property type="molecule type" value="Genomic_DNA"/>
</dbReference>
<dbReference type="RefSeq" id="WP_209351420.1">
    <property type="nucleotide sequence ID" value="NZ_JAGIYZ010000007.1"/>
</dbReference>
<evidence type="ECO:0000313" key="2">
    <source>
        <dbReference type="EMBL" id="MBP0464042.1"/>
    </source>
</evidence>